<name>A0A848J8T4_9BACT</name>
<keyword evidence="3" id="KW-1185">Reference proteome</keyword>
<dbReference type="InterPro" id="IPR000073">
    <property type="entry name" value="AB_hydrolase_1"/>
</dbReference>
<dbReference type="Gene3D" id="3.40.50.1820">
    <property type="entry name" value="alpha/beta hydrolase"/>
    <property type="match status" value="1"/>
</dbReference>
<dbReference type="PANTHER" id="PTHR43798">
    <property type="entry name" value="MONOACYLGLYCEROL LIPASE"/>
    <property type="match status" value="1"/>
</dbReference>
<dbReference type="EMBL" id="JABBNU010000016">
    <property type="protein sequence ID" value="NMM50789.1"/>
    <property type="molecule type" value="Genomic_DNA"/>
</dbReference>
<comment type="caution">
    <text evidence="2">The sequence shown here is derived from an EMBL/GenBank/DDBJ whole genome shotgun (WGS) entry which is preliminary data.</text>
</comment>
<dbReference type="Pfam" id="PF00561">
    <property type="entry name" value="Abhydrolase_1"/>
    <property type="match status" value="1"/>
</dbReference>
<evidence type="ECO:0000313" key="2">
    <source>
        <dbReference type="EMBL" id="NMM50789.1"/>
    </source>
</evidence>
<dbReference type="PRINTS" id="PR00111">
    <property type="entry name" value="ABHYDROLASE"/>
</dbReference>
<dbReference type="SUPFAM" id="SSF53474">
    <property type="entry name" value="alpha/beta-Hydrolases"/>
    <property type="match status" value="1"/>
</dbReference>
<feature type="domain" description="AB hydrolase-1" evidence="1">
    <location>
        <begin position="22"/>
        <end position="252"/>
    </location>
</feature>
<keyword evidence="2" id="KW-0378">Hydrolase</keyword>
<dbReference type="InterPro" id="IPR050266">
    <property type="entry name" value="AB_hydrolase_sf"/>
</dbReference>
<sequence length="274" mass="31105">MPKISVNGATLYYEQEGNANETLIFGHSLLFNLRMFDSQVEFLKNNYTCIRFDFRGHGKSESTNNGYDLNTLTEDLIGLVKALNIENFHFIGFSMGGMVALRAAIKYPELIKSLILIDTSSEPEPKSGMIRNKAMLFVAKYFGLSPIAGKVMNMFFGDSFLQDPAHELIRELYLNYFLSNNRKGIIKAVKGILYRKGITNKLTLINRPTTILVGEEDILTDYKKAEVLQRNIRNSKLKVIPSAGHMSPVEEPEIVNSIIDDHLNEYYKNHARLI</sequence>
<dbReference type="AlphaFoldDB" id="A0A848J8T4"/>
<organism evidence="2 3">
    <name type="scientific">Marinigracilibium pacificum</name>
    <dbReference type="NCBI Taxonomy" id="2729599"/>
    <lineage>
        <taxon>Bacteria</taxon>
        <taxon>Pseudomonadati</taxon>
        <taxon>Bacteroidota</taxon>
        <taxon>Cytophagia</taxon>
        <taxon>Cytophagales</taxon>
        <taxon>Flammeovirgaceae</taxon>
        <taxon>Marinigracilibium</taxon>
    </lineage>
</organism>
<dbReference type="Proteomes" id="UP000559010">
    <property type="component" value="Unassembled WGS sequence"/>
</dbReference>
<evidence type="ECO:0000313" key="3">
    <source>
        <dbReference type="Proteomes" id="UP000559010"/>
    </source>
</evidence>
<dbReference type="GO" id="GO:0016787">
    <property type="term" value="F:hydrolase activity"/>
    <property type="evidence" value="ECO:0007669"/>
    <property type="project" value="UniProtKB-KW"/>
</dbReference>
<dbReference type="InterPro" id="IPR029058">
    <property type="entry name" value="AB_hydrolase_fold"/>
</dbReference>
<dbReference type="RefSeq" id="WP_169685155.1">
    <property type="nucleotide sequence ID" value="NZ_JABBNU010000016.1"/>
</dbReference>
<gene>
    <name evidence="2" type="ORF">HH304_20435</name>
</gene>
<protein>
    <submittedName>
        <fullName evidence="2">Alpha/beta hydrolase</fullName>
    </submittedName>
</protein>
<proteinExistence type="predicted"/>
<accession>A0A848J8T4</accession>
<evidence type="ECO:0000259" key="1">
    <source>
        <dbReference type="Pfam" id="PF00561"/>
    </source>
</evidence>
<reference evidence="2 3" key="1">
    <citation type="submission" date="2020-04" db="EMBL/GenBank/DDBJ databases">
        <title>Flammeovirgaceae bacterium KN852 isolated from deep sea.</title>
        <authorList>
            <person name="Zhang D.-C."/>
        </authorList>
    </citation>
    <scope>NUCLEOTIDE SEQUENCE [LARGE SCALE GENOMIC DNA]</scope>
    <source>
        <strain evidence="2 3">KN852</strain>
    </source>
</reference>